<dbReference type="AlphaFoldDB" id="A0A3R5XJX1"/>
<comment type="caution">
    <text evidence="1">The sequence shown here is derived from an EMBL/GenBank/DDBJ whole genome shotgun (WGS) entry which is preliminary data.</text>
</comment>
<proteinExistence type="predicted"/>
<gene>
    <name evidence="1" type="ORF">DWW65_02260</name>
</gene>
<dbReference type="EMBL" id="QRXY01000002">
    <property type="protein sequence ID" value="RGU47231.1"/>
    <property type="molecule type" value="Genomic_DNA"/>
</dbReference>
<organism evidence="1 2">
    <name type="scientific">Coprococcus comes</name>
    <dbReference type="NCBI Taxonomy" id="410072"/>
    <lineage>
        <taxon>Bacteria</taxon>
        <taxon>Bacillati</taxon>
        <taxon>Bacillota</taxon>
        <taxon>Clostridia</taxon>
        <taxon>Lachnospirales</taxon>
        <taxon>Lachnospiraceae</taxon>
        <taxon>Coprococcus</taxon>
    </lineage>
</organism>
<evidence type="ECO:0000313" key="2">
    <source>
        <dbReference type="Proteomes" id="UP000285693"/>
    </source>
</evidence>
<evidence type="ECO:0000313" key="1">
    <source>
        <dbReference type="EMBL" id="RGU47231.1"/>
    </source>
</evidence>
<reference evidence="1 2" key="1">
    <citation type="submission" date="2018-08" db="EMBL/GenBank/DDBJ databases">
        <title>A genome reference for cultivated species of the human gut microbiota.</title>
        <authorList>
            <person name="Zou Y."/>
            <person name="Xue W."/>
            <person name="Luo G."/>
        </authorList>
    </citation>
    <scope>NUCLEOTIDE SEQUENCE [LARGE SCALE GENOMIC DNA]</scope>
    <source>
        <strain evidence="1 2">AF16-31</strain>
    </source>
</reference>
<protein>
    <submittedName>
        <fullName evidence="1">Uncharacterized protein</fullName>
    </submittedName>
</protein>
<accession>A0A3R5XJX1</accession>
<name>A0A3R5XJX1_9FIRM</name>
<sequence>MQFLQSPKNLSYARLSYTGLGVPVFVKSIINTKTEKYKLKIHRKIIEDNYRNGEKDKNRIIPGRQEVEKDRQFKQNYRIIK</sequence>
<dbReference type="Proteomes" id="UP000285693">
    <property type="component" value="Unassembled WGS sequence"/>
</dbReference>